<reference evidence="3 4" key="1">
    <citation type="submission" date="2024-09" db="EMBL/GenBank/DDBJ databases">
        <authorList>
            <person name="Sun Q."/>
            <person name="Mori K."/>
        </authorList>
    </citation>
    <scope>NUCLEOTIDE SEQUENCE [LARGE SCALE GENOMIC DNA]</scope>
    <source>
        <strain evidence="3 4">CECT 8726</strain>
    </source>
</reference>
<dbReference type="InterPro" id="IPR006015">
    <property type="entry name" value="Universal_stress_UspA"/>
</dbReference>
<dbReference type="InterPro" id="IPR014729">
    <property type="entry name" value="Rossmann-like_a/b/a_fold"/>
</dbReference>
<comment type="caution">
    <text evidence="3">The sequence shown here is derived from an EMBL/GenBank/DDBJ whole genome shotgun (WGS) entry which is preliminary data.</text>
</comment>
<proteinExistence type="inferred from homology"/>
<name>A0ABV5JAR2_9RHOB</name>
<organism evidence="3 4">
    <name type="scientific">Pseudohalocynthiibacter aestuariivivens</name>
    <dbReference type="NCBI Taxonomy" id="1591409"/>
    <lineage>
        <taxon>Bacteria</taxon>
        <taxon>Pseudomonadati</taxon>
        <taxon>Pseudomonadota</taxon>
        <taxon>Alphaproteobacteria</taxon>
        <taxon>Rhodobacterales</taxon>
        <taxon>Paracoccaceae</taxon>
        <taxon>Pseudohalocynthiibacter</taxon>
    </lineage>
</organism>
<dbReference type="SUPFAM" id="SSF52402">
    <property type="entry name" value="Adenine nucleotide alpha hydrolases-like"/>
    <property type="match status" value="2"/>
</dbReference>
<dbReference type="PRINTS" id="PR01438">
    <property type="entry name" value="UNVRSLSTRESS"/>
</dbReference>
<dbReference type="Gene3D" id="3.40.50.620">
    <property type="entry name" value="HUPs"/>
    <property type="match status" value="2"/>
</dbReference>
<keyword evidence="4" id="KW-1185">Reference proteome</keyword>
<evidence type="ECO:0000313" key="4">
    <source>
        <dbReference type="Proteomes" id="UP001589683"/>
    </source>
</evidence>
<evidence type="ECO:0000259" key="2">
    <source>
        <dbReference type="Pfam" id="PF00582"/>
    </source>
</evidence>
<comment type="similarity">
    <text evidence="1">Belongs to the universal stress protein A family.</text>
</comment>
<gene>
    <name evidence="3" type="ORF">ACFFUT_01915</name>
</gene>
<dbReference type="PANTHER" id="PTHR46268:SF6">
    <property type="entry name" value="UNIVERSAL STRESS PROTEIN UP12"/>
    <property type="match status" value="1"/>
</dbReference>
<dbReference type="Pfam" id="PF00582">
    <property type="entry name" value="Usp"/>
    <property type="match status" value="2"/>
</dbReference>
<dbReference type="EMBL" id="JBHMEA010000007">
    <property type="protein sequence ID" value="MFB9230539.1"/>
    <property type="molecule type" value="Genomic_DNA"/>
</dbReference>
<evidence type="ECO:0000256" key="1">
    <source>
        <dbReference type="ARBA" id="ARBA00008791"/>
    </source>
</evidence>
<dbReference type="RefSeq" id="WP_213887567.1">
    <property type="nucleotide sequence ID" value="NZ_JAGFNU010000001.1"/>
</dbReference>
<dbReference type="InterPro" id="IPR006016">
    <property type="entry name" value="UspA"/>
</dbReference>
<feature type="domain" description="UspA" evidence="2">
    <location>
        <begin position="1"/>
        <end position="157"/>
    </location>
</feature>
<feature type="domain" description="UspA" evidence="2">
    <location>
        <begin position="168"/>
        <end position="338"/>
    </location>
</feature>
<sequence>MIRTIITPIDGSVHAQMALDLSTELAVKYDARLVLLHVVTHDDNIPEDLYDAAARELMAAETGPAAGPVRRSKVLEHIGNTLLRKAQDLAKRKGVKNVETVIDLGEASKRILHHAENMSADLIIMGSRGFGRLKGLVLGSVSHNVFHLAPCSCVTVHHTDGKSEYDGIKSILVPTDGSDHADKAVELASDIAAKLGVKLSLVYVMSRGPSLENLRDSIDMAQLSESARNELDPAKHPIAEHVSAAVIPPVISKEVLNEIGEQILARGQRTAVEKGVKSLNVVLIDGDPARKIVQVAKREKADLIAMGSRGLGGAESLLSGSVSYKVNHAAPCSCLIVR</sequence>
<accession>A0ABV5JAR2</accession>
<dbReference type="Proteomes" id="UP001589683">
    <property type="component" value="Unassembled WGS sequence"/>
</dbReference>
<dbReference type="PANTHER" id="PTHR46268">
    <property type="entry name" value="STRESS RESPONSE PROTEIN NHAX"/>
    <property type="match status" value="1"/>
</dbReference>
<evidence type="ECO:0000313" key="3">
    <source>
        <dbReference type="EMBL" id="MFB9230539.1"/>
    </source>
</evidence>
<dbReference type="CDD" id="cd00293">
    <property type="entry name" value="USP-like"/>
    <property type="match status" value="2"/>
</dbReference>
<protein>
    <submittedName>
        <fullName evidence="3">Universal stress protein</fullName>
    </submittedName>
</protein>